<sequence length="203" mass="22430">MFRVQKAQIALQDKKHIGHMYYVPHPRNLPPRKSAANAQARYIGDPHGSSLRPRSYKPQALGQHADLSGPSSENSIQFDSSRSSPAFHADRHLSDPRNDGGGDGFPNLIGIVAEAGDDSSHIISPAVADDNDILDSYLSTAQTEKRRCLARSSSTSNRPLRPVRFNVVPRRPLGVSVKQSVAESKLEVIERYMDPHIDEFLNL</sequence>
<reference evidence="2" key="2">
    <citation type="journal article" date="2023" name="IMA Fungus">
        <title>Comparative genomic study of the Penicillium genus elucidates a diverse pangenome and 15 lateral gene transfer events.</title>
        <authorList>
            <person name="Petersen C."/>
            <person name="Sorensen T."/>
            <person name="Nielsen M.R."/>
            <person name="Sondergaard T.E."/>
            <person name="Sorensen J.L."/>
            <person name="Fitzpatrick D.A."/>
            <person name="Frisvad J.C."/>
            <person name="Nielsen K.L."/>
        </authorList>
    </citation>
    <scope>NUCLEOTIDE SEQUENCE</scope>
    <source>
        <strain evidence="2">IBT 29677</strain>
    </source>
</reference>
<feature type="compositionally biased region" description="Polar residues" evidence="1">
    <location>
        <begin position="69"/>
        <end position="84"/>
    </location>
</feature>
<dbReference type="RefSeq" id="XP_056484670.1">
    <property type="nucleotide sequence ID" value="XM_056634050.1"/>
</dbReference>
<reference evidence="2" key="1">
    <citation type="submission" date="2022-12" db="EMBL/GenBank/DDBJ databases">
        <authorList>
            <person name="Petersen C."/>
        </authorList>
    </citation>
    <scope>NUCLEOTIDE SEQUENCE</scope>
    <source>
        <strain evidence="2">IBT 29677</strain>
    </source>
</reference>
<dbReference type="Proteomes" id="UP001147747">
    <property type="component" value="Unassembled WGS sequence"/>
</dbReference>
<feature type="region of interest" description="Disordered" evidence="1">
    <location>
        <begin position="43"/>
        <end position="105"/>
    </location>
</feature>
<protein>
    <submittedName>
        <fullName evidence="2">Uncharacterized protein</fullName>
    </submittedName>
</protein>
<proteinExistence type="predicted"/>
<comment type="caution">
    <text evidence="2">The sequence shown here is derived from an EMBL/GenBank/DDBJ whole genome shotgun (WGS) entry which is preliminary data.</text>
</comment>
<dbReference type="GeneID" id="81373030"/>
<name>A0A9X0B3M1_9EURO</name>
<dbReference type="OrthoDB" id="3034343at2759"/>
<evidence type="ECO:0000313" key="3">
    <source>
        <dbReference type="Proteomes" id="UP001147747"/>
    </source>
</evidence>
<organism evidence="2 3">
    <name type="scientific">Penicillium cosmopolitanum</name>
    <dbReference type="NCBI Taxonomy" id="1131564"/>
    <lineage>
        <taxon>Eukaryota</taxon>
        <taxon>Fungi</taxon>
        <taxon>Dikarya</taxon>
        <taxon>Ascomycota</taxon>
        <taxon>Pezizomycotina</taxon>
        <taxon>Eurotiomycetes</taxon>
        <taxon>Eurotiomycetidae</taxon>
        <taxon>Eurotiales</taxon>
        <taxon>Aspergillaceae</taxon>
        <taxon>Penicillium</taxon>
    </lineage>
</organism>
<dbReference type="EMBL" id="JAPZBU010000009">
    <property type="protein sequence ID" value="KAJ5386872.1"/>
    <property type="molecule type" value="Genomic_DNA"/>
</dbReference>
<feature type="compositionally biased region" description="Basic and acidic residues" evidence="1">
    <location>
        <begin position="88"/>
        <end position="100"/>
    </location>
</feature>
<dbReference type="AlphaFoldDB" id="A0A9X0B3M1"/>
<evidence type="ECO:0000256" key="1">
    <source>
        <dbReference type="SAM" id="MobiDB-lite"/>
    </source>
</evidence>
<keyword evidence="3" id="KW-1185">Reference proteome</keyword>
<gene>
    <name evidence="2" type="ORF">N7509_009413</name>
</gene>
<evidence type="ECO:0000313" key="2">
    <source>
        <dbReference type="EMBL" id="KAJ5386872.1"/>
    </source>
</evidence>
<accession>A0A9X0B3M1</accession>